<organism evidence="7 8">
    <name type="scientific">Tritrichomonas foetus</name>
    <dbReference type="NCBI Taxonomy" id="1144522"/>
    <lineage>
        <taxon>Eukaryota</taxon>
        <taxon>Metamonada</taxon>
        <taxon>Parabasalia</taxon>
        <taxon>Tritrichomonadida</taxon>
        <taxon>Tritrichomonadidae</taxon>
        <taxon>Tritrichomonas</taxon>
    </lineage>
</organism>
<evidence type="ECO:0000259" key="6">
    <source>
        <dbReference type="Pfam" id="PF16050"/>
    </source>
</evidence>
<dbReference type="InterPro" id="IPR032041">
    <property type="entry name" value="Cdc73_N"/>
</dbReference>
<dbReference type="GO" id="GO:0000993">
    <property type="term" value="F:RNA polymerase II complex binding"/>
    <property type="evidence" value="ECO:0007669"/>
    <property type="project" value="TreeGrafter"/>
</dbReference>
<dbReference type="Proteomes" id="UP000179807">
    <property type="component" value="Unassembled WGS sequence"/>
</dbReference>
<evidence type="ECO:0000256" key="3">
    <source>
        <dbReference type="ARBA" id="ARBA00023163"/>
    </source>
</evidence>
<sequence length="421" mass="49427">MKFRNKLFHKKGFIFSSRKSMTNTSNIRPLHVLRDWVMNQHMSEAVQDENTITYDGITLQLDMETEFIPRQQNKTVSYTVRQILFLLKNKDLKFSDYINACKKNNINNVFFSDRRDIVEWLDGTKATVQGIVETKEENISVTEPVAEASSAARMAPSQHNEIVLADESTQPQEEISHTKEIEIKIDSIQDTTERKPVIEYEQIRTIDSMLICTHDFSDLIALNDLIKKQDQIIDQEQKNNPHSFNSKIDDGILDHFPRKKSQFQNYIILVTRACSGCINNSNIEEFLTNSNWVKPREEPNKKHFVITHNHQEKMRLYKYDVVSDETLLNESDWKKVVAIFVIGKRWQIKNYRPNEPQELFAKILGIYVGWEQDRPPNDIQTWRIQRFTINQSSRHKDAEAVSNIWHAIEEATETLKKRRND</sequence>
<accession>A0A1J4L451</accession>
<evidence type="ECO:0000256" key="1">
    <source>
        <dbReference type="ARBA" id="ARBA00004123"/>
    </source>
</evidence>
<keyword evidence="8" id="KW-1185">Reference proteome</keyword>
<dbReference type="GO" id="GO:0006368">
    <property type="term" value="P:transcription elongation by RNA polymerase II"/>
    <property type="evidence" value="ECO:0007669"/>
    <property type="project" value="InterPro"/>
</dbReference>
<dbReference type="OrthoDB" id="2186602at2759"/>
<feature type="domain" description="Cell division control protein 73 C-terminal" evidence="5">
    <location>
        <begin position="266"/>
        <end position="410"/>
    </location>
</feature>
<reference evidence="7" key="1">
    <citation type="submission" date="2016-10" db="EMBL/GenBank/DDBJ databases">
        <authorList>
            <person name="Benchimol M."/>
            <person name="Almeida L.G."/>
            <person name="Vasconcelos A.T."/>
            <person name="Perreira-Neves A."/>
            <person name="Rosa I.A."/>
            <person name="Tasca T."/>
            <person name="Bogo M.R."/>
            <person name="de Souza W."/>
        </authorList>
    </citation>
    <scope>NUCLEOTIDE SEQUENCE [LARGE SCALE GENOMIC DNA]</scope>
    <source>
        <strain evidence="7">K</strain>
    </source>
</reference>
<proteinExistence type="inferred from homology"/>
<evidence type="ECO:0000259" key="5">
    <source>
        <dbReference type="Pfam" id="PF05179"/>
    </source>
</evidence>
<gene>
    <name evidence="7" type="ORF">TRFO_41609</name>
</gene>
<dbReference type="PANTHER" id="PTHR12466:SF8">
    <property type="entry name" value="PARAFIBROMIN"/>
    <property type="match status" value="1"/>
</dbReference>
<dbReference type="GO" id="GO:0032968">
    <property type="term" value="P:positive regulation of transcription elongation by RNA polymerase II"/>
    <property type="evidence" value="ECO:0007669"/>
    <property type="project" value="TreeGrafter"/>
</dbReference>
<keyword evidence="4" id="KW-0539">Nucleus</keyword>
<dbReference type="InterPro" id="IPR038103">
    <property type="entry name" value="CDC73_C_sf"/>
</dbReference>
<dbReference type="EMBL" id="MLAK01000076">
    <property type="protein sequence ID" value="OHT16756.1"/>
    <property type="molecule type" value="Genomic_DNA"/>
</dbReference>
<dbReference type="Pfam" id="PF16050">
    <property type="entry name" value="CDC73_N"/>
    <property type="match status" value="1"/>
</dbReference>
<dbReference type="PANTHER" id="PTHR12466">
    <property type="entry name" value="CDC73 DOMAIN PROTEIN"/>
    <property type="match status" value="1"/>
</dbReference>
<dbReference type="Pfam" id="PF05179">
    <property type="entry name" value="CDC73_C"/>
    <property type="match status" value="1"/>
</dbReference>
<comment type="similarity">
    <text evidence="2">Belongs to the CDC73 family.</text>
</comment>
<dbReference type="AlphaFoldDB" id="A0A1J4L451"/>
<dbReference type="InterPro" id="IPR007852">
    <property type="entry name" value="Cdc73/Parafibromin"/>
</dbReference>
<dbReference type="RefSeq" id="XP_068369892.1">
    <property type="nucleotide sequence ID" value="XM_068513878.1"/>
</dbReference>
<dbReference type="VEuPathDB" id="TrichDB:TRFO_41609"/>
<dbReference type="InterPro" id="IPR031336">
    <property type="entry name" value="CDC73_C"/>
</dbReference>
<name>A0A1J4L451_9EUKA</name>
<comment type="subcellular location">
    <subcellularLocation>
        <location evidence="1">Nucleus</location>
    </subcellularLocation>
</comment>
<dbReference type="Gene3D" id="3.40.50.11990">
    <property type="entry name" value="RNA polymerase II accessory factor, Cdc73 C-terminal domain"/>
    <property type="match status" value="1"/>
</dbReference>
<evidence type="ECO:0000313" key="8">
    <source>
        <dbReference type="Proteomes" id="UP000179807"/>
    </source>
</evidence>
<dbReference type="GeneID" id="94848582"/>
<keyword evidence="3" id="KW-0804">Transcription</keyword>
<evidence type="ECO:0000313" key="7">
    <source>
        <dbReference type="EMBL" id="OHT16756.1"/>
    </source>
</evidence>
<comment type="caution">
    <text evidence="7">The sequence shown here is derived from an EMBL/GenBank/DDBJ whole genome shotgun (WGS) entry which is preliminary data.</text>
</comment>
<evidence type="ECO:0008006" key="9">
    <source>
        <dbReference type="Google" id="ProtNLM"/>
    </source>
</evidence>
<feature type="domain" description="Paf1 complex subunit Cdc73 N-terminal" evidence="6">
    <location>
        <begin position="29"/>
        <end position="240"/>
    </location>
</feature>
<evidence type="ECO:0000256" key="4">
    <source>
        <dbReference type="ARBA" id="ARBA00023242"/>
    </source>
</evidence>
<evidence type="ECO:0000256" key="2">
    <source>
        <dbReference type="ARBA" id="ARBA00010427"/>
    </source>
</evidence>
<protein>
    <recommendedName>
        <fullName evidence="9">Cell division control protein 73 C-terminal domain-containing protein</fullName>
    </recommendedName>
</protein>
<dbReference type="GO" id="GO:0016593">
    <property type="term" value="C:Cdc73/Paf1 complex"/>
    <property type="evidence" value="ECO:0007669"/>
    <property type="project" value="InterPro"/>
</dbReference>